<evidence type="ECO:0000256" key="10">
    <source>
        <dbReference type="HAMAP-Rule" id="MF_00127"/>
    </source>
</evidence>
<feature type="binding site" evidence="11">
    <location>
        <position position="126"/>
    </location>
    <ligand>
        <name>L-histidine</name>
        <dbReference type="ChEBI" id="CHEBI:57595"/>
    </ligand>
</feature>
<dbReference type="InterPro" id="IPR015807">
    <property type="entry name" value="His-tRNA-ligase"/>
</dbReference>
<dbReference type="HAMAP" id="MF_00127">
    <property type="entry name" value="His_tRNA_synth"/>
    <property type="match status" value="1"/>
</dbReference>
<sequence>MSTISTQPVKGMRDILGNQARVKRKIERIIQETALRYGFEPMQVPVLENLDVLLVKGGGGEEAQKELYTLEDQSGRKLGMRFEFTTSLARVLAGNPDLPKPFKSLNMGTVYRYDNPQALRYREFTQADVDIVGSTSALADAECISLAIDVTQELGFEECYIRISDRRLTNALIALCDVPEEQAKECMRSLDKLDKIGLDGVKKELQSKKISTEILSYLKSDLRQIRKELEKAKRSLEGVESLEKVMNYLEAQKKLKYVKFDPSLVRGLDYYTGTVMEIFGGAAVSIGGGGRYDNLIRSLGGPQLPAVGISFGVDRLTDLLADKQTEVPVEVFVIPIGKVEAEAFSLVGKLREAGFAAEMDLMKRNLSKNLASVNTRNIPLVLFLGEDELAQNQVKVRDMASGEEKLVELSPFGKLKEYLSTRLGKK</sequence>
<dbReference type="Proteomes" id="UP000596004">
    <property type="component" value="Chromosome"/>
</dbReference>
<feature type="binding site" evidence="11">
    <location>
        <position position="130"/>
    </location>
    <ligand>
        <name>L-histidine</name>
        <dbReference type="ChEBI" id="CHEBI:57595"/>
    </ligand>
</feature>
<keyword evidence="8 10" id="KW-0030">Aminoacyl-tRNA synthetase</keyword>
<reference evidence="14" key="1">
    <citation type="submission" date="2020-11" db="EMBL/GenBank/DDBJ databases">
        <title>Connecting structure to function with the recovery of over 1000 high-quality activated sludge metagenome-assembled genomes encoding full-length rRNA genes using long-read sequencing.</title>
        <authorList>
            <person name="Singleton C.M."/>
            <person name="Petriglieri F."/>
            <person name="Kristensen J.M."/>
            <person name="Kirkegaard R.H."/>
            <person name="Michaelsen T.Y."/>
            <person name="Andersen M.H."/>
            <person name="Karst S.M."/>
            <person name="Dueholm M.S."/>
            <person name="Nielsen P.H."/>
            <person name="Albertsen M."/>
        </authorList>
    </citation>
    <scope>NUCLEOTIDE SEQUENCE</scope>
    <source>
        <strain evidence="14">Fred_18-Q3-R57-64_BAT3C.431</strain>
    </source>
</reference>
<dbReference type="GO" id="GO:0005524">
    <property type="term" value="F:ATP binding"/>
    <property type="evidence" value="ECO:0007669"/>
    <property type="project" value="UniProtKB-UniRule"/>
</dbReference>
<proteinExistence type="inferred from homology"/>
<keyword evidence="5 10" id="KW-0547">Nucleotide-binding</keyword>
<dbReference type="PANTHER" id="PTHR11476:SF7">
    <property type="entry name" value="HISTIDINE--TRNA LIGASE"/>
    <property type="match status" value="1"/>
</dbReference>
<evidence type="ECO:0000256" key="11">
    <source>
        <dbReference type="PIRSR" id="PIRSR001549-1"/>
    </source>
</evidence>
<evidence type="ECO:0000256" key="5">
    <source>
        <dbReference type="ARBA" id="ARBA00022741"/>
    </source>
</evidence>
<name>A0A7T9I1G7_9ARCH</name>
<evidence type="ECO:0000256" key="4">
    <source>
        <dbReference type="ARBA" id="ARBA00022598"/>
    </source>
</evidence>
<accession>A0A7T9I1G7</accession>
<dbReference type="SUPFAM" id="SSF55681">
    <property type="entry name" value="Class II aaRS and biotin synthetases"/>
    <property type="match status" value="1"/>
</dbReference>
<dbReference type="PROSITE" id="PS50862">
    <property type="entry name" value="AA_TRNA_LIGASE_II"/>
    <property type="match status" value="1"/>
</dbReference>
<dbReference type="Gene3D" id="3.40.50.800">
    <property type="entry name" value="Anticodon-binding domain"/>
    <property type="match status" value="1"/>
</dbReference>
<feature type="binding site" evidence="11">
    <location>
        <position position="266"/>
    </location>
    <ligand>
        <name>L-histidine</name>
        <dbReference type="ChEBI" id="CHEBI:57595"/>
    </ligand>
</feature>
<evidence type="ECO:0000256" key="7">
    <source>
        <dbReference type="ARBA" id="ARBA00022917"/>
    </source>
</evidence>
<dbReference type="InterPro" id="IPR004516">
    <property type="entry name" value="HisRS/HisZ"/>
</dbReference>
<dbReference type="HAMAP" id="MF_00125">
    <property type="entry name" value="HisZ"/>
    <property type="match status" value="1"/>
</dbReference>
<evidence type="ECO:0000256" key="3">
    <source>
        <dbReference type="ARBA" id="ARBA00022490"/>
    </source>
</evidence>
<evidence type="ECO:0000256" key="6">
    <source>
        <dbReference type="ARBA" id="ARBA00022840"/>
    </source>
</evidence>
<dbReference type="Gene3D" id="3.30.930.10">
    <property type="entry name" value="Bira Bifunctional Protein, Domain 2"/>
    <property type="match status" value="1"/>
</dbReference>
<dbReference type="InterPro" id="IPR004154">
    <property type="entry name" value="Anticodon-bd"/>
</dbReference>
<dbReference type="CDD" id="cd00859">
    <property type="entry name" value="HisRS_anticodon"/>
    <property type="match status" value="1"/>
</dbReference>
<evidence type="ECO:0000259" key="13">
    <source>
        <dbReference type="PROSITE" id="PS50862"/>
    </source>
</evidence>
<dbReference type="Pfam" id="PF03129">
    <property type="entry name" value="HGTP_anticodon"/>
    <property type="match status" value="1"/>
</dbReference>
<dbReference type="InterPro" id="IPR045864">
    <property type="entry name" value="aa-tRNA-synth_II/BPL/LPL"/>
</dbReference>
<dbReference type="EC" id="6.1.1.21" evidence="10"/>
<dbReference type="PIRSF" id="PIRSF001549">
    <property type="entry name" value="His-tRNA_synth"/>
    <property type="match status" value="1"/>
</dbReference>
<dbReference type="EMBL" id="CP064981">
    <property type="protein sequence ID" value="QQR93004.1"/>
    <property type="molecule type" value="Genomic_DNA"/>
</dbReference>
<keyword evidence="12" id="KW-0175">Coiled coil</keyword>
<dbReference type="CDD" id="cd00773">
    <property type="entry name" value="HisRS-like_core"/>
    <property type="match status" value="1"/>
</dbReference>
<feature type="binding site" evidence="11">
    <location>
        <begin position="83"/>
        <end position="85"/>
    </location>
    <ligand>
        <name>L-histidine</name>
        <dbReference type="ChEBI" id="CHEBI:57595"/>
    </ligand>
</feature>
<comment type="similarity">
    <text evidence="2 10">Belongs to the class-II aminoacyl-tRNA synthetase family.</text>
</comment>
<dbReference type="GO" id="GO:0006427">
    <property type="term" value="P:histidyl-tRNA aminoacylation"/>
    <property type="evidence" value="ECO:0007669"/>
    <property type="project" value="UniProtKB-UniRule"/>
</dbReference>
<dbReference type="InterPro" id="IPR006195">
    <property type="entry name" value="aa-tRNA-synth_II"/>
</dbReference>
<dbReference type="SUPFAM" id="SSF52954">
    <property type="entry name" value="Class II aaRS ABD-related"/>
    <property type="match status" value="1"/>
</dbReference>
<dbReference type="InterPro" id="IPR033656">
    <property type="entry name" value="HisRS_anticodon"/>
</dbReference>
<comment type="subcellular location">
    <subcellularLocation>
        <location evidence="1 10">Cytoplasm</location>
    </subcellularLocation>
</comment>
<keyword evidence="4 10" id="KW-0436">Ligase</keyword>
<dbReference type="Pfam" id="PF13393">
    <property type="entry name" value="tRNA-synt_His"/>
    <property type="match status" value="1"/>
</dbReference>
<evidence type="ECO:0000256" key="12">
    <source>
        <dbReference type="SAM" id="Coils"/>
    </source>
</evidence>
<protein>
    <recommendedName>
        <fullName evidence="10">Histidine--tRNA ligase</fullName>
        <ecNumber evidence="10">6.1.1.21</ecNumber>
    </recommendedName>
    <alternativeName>
        <fullName evidence="10">Histidyl-tRNA synthetase</fullName>
        <shortName evidence="10">HisRS</shortName>
    </alternativeName>
</protein>
<dbReference type="NCBIfam" id="TIGR00442">
    <property type="entry name" value="hisS"/>
    <property type="match status" value="1"/>
</dbReference>
<keyword evidence="3 10" id="KW-0963">Cytoplasm</keyword>
<dbReference type="GO" id="GO:0004821">
    <property type="term" value="F:histidine-tRNA ligase activity"/>
    <property type="evidence" value="ECO:0007669"/>
    <property type="project" value="UniProtKB-UniRule"/>
</dbReference>
<dbReference type="AlphaFoldDB" id="A0A7T9I1G7"/>
<dbReference type="GO" id="GO:0000105">
    <property type="term" value="P:L-histidine biosynthetic process"/>
    <property type="evidence" value="ECO:0007669"/>
    <property type="project" value="InterPro"/>
</dbReference>
<evidence type="ECO:0000313" key="14">
    <source>
        <dbReference type="EMBL" id="QQR93004.1"/>
    </source>
</evidence>
<feature type="coiled-coil region" evidence="12">
    <location>
        <begin position="215"/>
        <end position="242"/>
    </location>
</feature>
<organism evidence="14">
    <name type="scientific">Candidatus Iainarchaeum sp</name>
    <dbReference type="NCBI Taxonomy" id="3101447"/>
    <lineage>
        <taxon>Archaea</taxon>
        <taxon>Candidatus Iainarchaeota</taxon>
        <taxon>Candidatus Iainarchaeia</taxon>
        <taxon>Candidatus Iainarchaeales</taxon>
        <taxon>Candidatus Iainarchaeaceae</taxon>
        <taxon>Candidatus Iainarchaeum</taxon>
    </lineage>
</organism>
<dbReference type="InterPro" id="IPR041715">
    <property type="entry name" value="HisRS-like_core"/>
</dbReference>
<evidence type="ECO:0000256" key="1">
    <source>
        <dbReference type="ARBA" id="ARBA00004496"/>
    </source>
</evidence>
<keyword evidence="7 10" id="KW-0648">Protein biosynthesis</keyword>
<evidence type="ECO:0000256" key="8">
    <source>
        <dbReference type="ARBA" id="ARBA00023146"/>
    </source>
</evidence>
<comment type="catalytic activity">
    <reaction evidence="9 10">
        <text>tRNA(His) + L-histidine + ATP = L-histidyl-tRNA(His) + AMP + diphosphate + H(+)</text>
        <dbReference type="Rhea" id="RHEA:17313"/>
        <dbReference type="Rhea" id="RHEA-COMP:9665"/>
        <dbReference type="Rhea" id="RHEA-COMP:9689"/>
        <dbReference type="ChEBI" id="CHEBI:15378"/>
        <dbReference type="ChEBI" id="CHEBI:30616"/>
        <dbReference type="ChEBI" id="CHEBI:33019"/>
        <dbReference type="ChEBI" id="CHEBI:57595"/>
        <dbReference type="ChEBI" id="CHEBI:78442"/>
        <dbReference type="ChEBI" id="CHEBI:78527"/>
        <dbReference type="ChEBI" id="CHEBI:456215"/>
        <dbReference type="EC" id="6.1.1.21"/>
    </reaction>
</comment>
<evidence type="ECO:0000256" key="9">
    <source>
        <dbReference type="ARBA" id="ARBA00047639"/>
    </source>
</evidence>
<dbReference type="GO" id="GO:0005737">
    <property type="term" value="C:cytoplasm"/>
    <property type="evidence" value="ECO:0007669"/>
    <property type="project" value="UniProtKB-SubCell"/>
</dbReference>
<evidence type="ECO:0000256" key="2">
    <source>
        <dbReference type="ARBA" id="ARBA00008226"/>
    </source>
</evidence>
<feature type="binding site" evidence="11">
    <location>
        <begin position="270"/>
        <end position="271"/>
    </location>
    <ligand>
        <name>L-histidine</name>
        <dbReference type="ChEBI" id="CHEBI:57595"/>
    </ligand>
</feature>
<feature type="domain" description="Aminoacyl-transfer RNA synthetases class-II family profile" evidence="13">
    <location>
        <begin position="21"/>
        <end position="328"/>
    </location>
</feature>
<keyword evidence="6 10" id="KW-0067">ATP-binding</keyword>
<dbReference type="InterPro" id="IPR036621">
    <property type="entry name" value="Anticodon-bd_dom_sf"/>
</dbReference>
<gene>
    <name evidence="10 14" type="primary">hisS</name>
    <name evidence="14" type="ORF">IPJ89_02045</name>
</gene>
<feature type="binding site" evidence="11">
    <location>
        <position position="112"/>
    </location>
    <ligand>
        <name>L-histidine</name>
        <dbReference type="ChEBI" id="CHEBI:57595"/>
    </ligand>
</feature>
<dbReference type="PANTHER" id="PTHR11476">
    <property type="entry name" value="HISTIDYL-TRNA SYNTHETASE"/>
    <property type="match status" value="1"/>
</dbReference>
<dbReference type="InterPro" id="IPR004517">
    <property type="entry name" value="HisZ"/>
</dbReference>